<dbReference type="Proteomes" id="UP001164929">
    <property type="component" value="Chromosome 18"/>
</dbReference>
<keyword evidence="2" id="KW-1185">Reference proteome</keyword>
<evidence type="ECO:0000313" key="2">
    <source>
        <dbReference type="Proteomes" id="UP001164929"/>
    </source>
</evidence>
<dbReference type="AlphaFoldDB" id="A0AAD6PSY9"/>
<accession>A0AAD6PSY9</accession>
<sequence length="69" mass="8050">MSIIIFIRLTTIYRTAMTLFSNIFRCFGDVSKSQRRECTGGVCVLKEQSKLGNTRSETKRKRRNQHSCF</sequence>
<dbReference type="EMBL" id="JAQIZT010000018">
    <property type="protein sequence ID" value="KAJ6958377.1"/>
    <property type="molecule type" value="Genomic_DNA"/>
</dbReference>
<reference evidence="1 2" key="1">
    <citation type="journal article" date="2023" name="Mol. Ecol. Resour.">
        <title>Chromosome-level genome assembly of a triploid poplar Populus alba 'Berolinensis'.</title>
        <authorList>
            <person name="Chen S."/>
            <person name="Yu Y."/>
            <person name="Wang X."/>
            <person name="Wang S."/>
            <person name="Zhang T."/>
            <person name="Zhou Y."/>
            <person name="He R."/>
            <person name="Meng N."/>
            <person name="Wang Y."/>
            <person name="Liu W."/>
            <person name="Liu Z."/>
            <person name="Liu J."/>
            <person name="Guo Q."/>
            <person name="Huang H."/>
            <person name="Sederoff R.R."/>
            <person name="Wang G."/>
            <person name="Qu G."/>
            <person name="Chen S."/>
        </authorList>
    </citation>
    <scope>NUCLEOTIDE SEQUENCE [LARGE SCALE GENOMIC DNA]</scope>
    <source>
        <strain evidence="1">SC-2020</strain>
    </source>
</reference>
<organism evidence="1 2">
    <name type="scientific">Populus alba x Populus x berolinensis</name>
    <dbReference type="NCBI Taxonomy" id="444605"/>
    <lineage>
        <taxon>Eukaryota</taxon>
        <taxon>Viridiplantae</taxon>
        <taxon>Streptophyta</taxon>
        <taxon>Embryophyta</taxon>
        <taxon>Tracheophyta</taxon>
        <taxon>Spermatophyta</taxon>
        <taxon>Magnoliopsida</taxon>
        <taxon>eudicotyledons</taxon>
        <taxon>Gunneridae</taxon>
        <taxon>Pentapetalae</taxon>
        <taxon>rosids</taxon>
        <taxon>fabids</taxon>
        <taxon>Malpighiales</taxon>
        <taxon>Salicaceae</taxon>
        <taxon>Saliceae</taxon>
        <taxon>Populus</taxon>
    </lineage>
</organism>
<gene>
    <name evidence="1" type="ORF">NC653_040124</name>
</gene>
<evidence type="ECO:0000313" key="1">
    <source>
        <dbReference type="EMBL" id="KAJ6958377.1"/>
    </source>
</evidence>
<protein>
    <submittedName>
        <fullName evidence="1">Uncharacterized protein</fullName>
    </submittedName>
</protein>
<proteinExistence type="predicted"/>
<name>A0AAD6PSY9_9ROSI</name>
<comment type="caution">
    <text evidence="1">The sequence shown here is derived from an EMBL/GenBank/DDBJ whole genome shotgun (WGS) entry which is preliminary data.</text>
</comment>